<gene>
    <name evidence="2" type="ORF">BACCIP111899_03593</name>
</gene>
<keyword evidence="1" id="KW-0812">Transmembrane</keyword>
<keyword evidence="3" id="KW-1185">Reference proteome</keyword>
<evidence type="ECO:0000313" key="2">
    <source>
        <dbReference type="EMBL" id="CAG9614366.1"/>
    </source>
</evidence>
<dbReference type="RefSeq" id="WP_230576332.1">
    <property type="nucleotide sequence ID" value="NZ_CAKJTI010000026.1"/>
</dbReference>
<sequence length="83" mass="9939">MNKNYIWIALIISFLVVAPFNWFLPNTSLFLVIIRMLTKLFLYFFGILLTLNLLQYLKNRTNHEKQIIKLLEEIKNSIGHKEK</sequence>
<reference evidence="2 3" key="1">
    <citation type="submission" date="2021-10" db="EMBL/GenBank/DDBJ databases">
        <authorList>
            <person name="Criscuolo A."/>
        </authorList>
    </citation>
    <scope>NUCLEOTIDE SEQUENCE [LARGE SCALE GENOMIC DNA]</scope>
    <source>
        <strain evidence="3">CIP 111899</strain>
    </source>
</reference>
<organism evidence="2 3">
    <name type="scientific">Bacillus rhizoplanae</name>
    <dbReference type="NCBI Taxonomy" id="2880966"/>
    <lineage>
        <taxon>Bacteria</taxon>
        <taxon>Bacillati</taxon>
        <taxon>Bacillota</taxon>
        <taxon>Bacilli</taxon>
        <taxon>Bacillales</taxon>
        <taxon>Bacillaceae</taxon>
        <taxon>Bacillus</taxon>
    </lineage>
</organism>
<name>A0ABM8YEY4_9BACI</name>
<feature type="transmembrane region" description="Helical" evidence="1">
    <location>
        <begin position="30"/>
        <end position="54"/>
    </location>
</feature>
<comment type="caution">
    <text evidence="2">The sequence shown here is derived from an EMBL/GenBank/DDBJ whole genome shotgun (WGS) entry which is preliminary data.</text>
</comment>
<evidence type="ECO:0000256" key="1">
    <source>
        <dbReference type="SAM" id="Phobius"/>
    </source>
</evidence>
<keyword evidence="1" id="KW-1133">Transmembrane helix</keyword>
<protein>
    <submittedName>
        <fullName evidence="2">Uncharacterized protein</fullName>
    </submittedName>
</protein>
<dbReference type="Proteomes" id="UP000789423">
    <property type="component" value="Unassembled WGS sequence"/>
</dbReference>
<feature type="transmembrane region" description="Helical" evidence="1">
    <location>
        <begin position="5"/>
        <end position="24"/>
    </location>
</feature>
<dbReference type="EMBL" id="CAKJTI010000026">
    <property type="protein sequence ID" value="CAG9614366.1"/>
    <property type="molecule type" value="Genomic_DNA"/>
</dbReference>
<evidence type="ECO:0000313" key="3">
    <source>
        <dbReference type="Proteomes" id="UP000789423"/>
    </source>
</evidence>
<keyword evidence="1" id="KW-0472">Membrane</keyword>
<accession>A0ABM8YEY4</accession>
<proteinExistence type="predicted"/>